<evidence type="ECO:0000313" key="6">
    <source>
        <dbReference type="Proteomes" id="UP001652641"/>
    </source>
</evidence>
<dbReference type="RefSeq" id="XP_072603837.1">
    <property type="nucleotide sequence ID" value="XM_072747736.1"/>
</dbReference>
<feature type="region of interest" description="Disordered" evidence="4">
    <location>
        <begin position="61"/>
        <end position="140"/>
    </location>
</feature>
<dbReference type="InterPro" id="IPR043136">
    <property type="entry name" value="B30.2/SPRY_sf"/>
</dbReference>
<dbReference type="InterPro" id="IPR003879">
    <property type="entry name" value="Butyrophylin_SPRY"/>
</dbReference>
<gene>
    <name evidence="7" type="primary">RNF135</name>
</gene>
<feature type="compositionally biased region" description="Basic residues" evidence="4">
    <location>
        <begin position="130"/>
        <end position="140"/>
    </location>
</feature>
<evidence type="ECO:0000256" key="4">
    <source>
        <dbReference type="SAM" id="MobiDB-lite"/>
    </source>
</evidence>
<sequence>MTASGRSLVIKFSNRTLSSRGLSGPRFNGPGSVCRGRAPSSRVLGTSGYPQRWGRAEIARSCDSGPLCPRARRAGRGRTLQGRSPPHQRQEERLGRGGQRKAEGGAGGDVRAQASRGAPRPHGGPGPRPGRPRVAGRGRPGLHHLSRAARLARHAALRPQLLPRLPQGPVGRRLRWAPALLPHLPRERRGAAAAAQEHDAAGAGGQVQPRAAPGCHIIRTIQFISFPDWLLSLSKVMAAAQKCIKEVGRELTELVEQLVGIVRNLQSQKHLPESGPENERSTLSMGMSSSDGADLALASSKPVTSDTPERKMKDILHDLEEIQKKLQENFTWKGALEEHLQVKLQEAPSSSSHPLPDHSCPAPRRAFQFAQWAISPTFDLRSHSCSLEVSEDCRVVTVSHWPQTHLWSHERFVTCQVLCSQAFSSGQQYWEVDTQHCSHWAVGVASWGMRRTQILGRTKDSYCVEWKGNSQLSAWHMVRETVLGSDRPKVVGIWLDLEEGKLAFYSVADQETLLYECPVSASSPLHPAFWLYGLNPGNSLTIRPVNV</sequence>
<dbReference type="InterPro" id="IPR001870">
    <property type="entry name" value="B30.2/SPRY"/>
</dbReference>
<evidence type="ECO:0000256" key="1">
    <source>
        <dbReference type="ARBA" id="ARBA00022723"/>
    </source>
</evidence>
<dbReference type="GeneID" id="112918015"/>
<dbReference type="PROSITE" id="PS50188">
    <property type="entry name" value="B302_SPRY"/>
    <property type="match status" value="1"/>
</dbReference>
<name>A0ABM4ZMS1_VULVU</name>
<organism evidence="6 7">
    <name type="scientific">Vulpes vulpes</name>
    <name type="common">Red fox</name>
    <dbReference type="NCBI Taxonomy" id="9627"/>
    <lineage>
        <taxon>Eukaryota</taxon>
        <taxon>Metazoa</taxon>
        <taxon>Chordata</taxon>
        <taxon>Craniata</taxon>
        <taxon>Vertebrata</taxon>
        <taxon>Euteleostomi</taxon>
        <taxon>Mammalia</taxon>
        <taxon>Eutheria</taxon>
        <taxon>Laurasiatheria</taxon>
        <taxon>Carnivora</taxon>
        <taxon>Caniformia</taxon>
        <taxon>Canidae</taxon>
        <taxon>Vulpes</taxon>
    </lineage>
</organism>
<reference evidence="7" key="2">
    <citation type="submission" date="2025-08" db="UniProtKB">
        <authorList>
            <consortium name="RefSeq"/>
        </authorList>
    </citation>
    <scope>IDENTIFICATION</scope>
    <source>
        <tissue evidence="7">Cell line</tissue>
    </source>
</reference>
<keyword evidence="3" id="KW-0862">Zinc</keyword>
<feature type="compositionally biased region" description="Low complexity" evidence="4">
    <location>
        <begin position="288"/>
        <end position="300"/>
    </location>
</feature>
<evidence type="ECO:0000256" key="2">
    <source>
        <dbReference type="ARBA" id="ARBA00022771"/>
    </source>
</evidence>
<proteinExistence type="predicted"/>
<evidence type="ECO:0000256" key="3">
    <source>
        <dbReference type="ARBA" id="ARBA00022833"/>
    </source>
</evidence>
<dbReference type="Proteomes" id="UP001652641">
    <property type="component" value="Chromosome 2"/>
</dbReference>
<feature type="region of interest" description="Disordered" evidence="4">
    <location>
        <begin position="189"/>
        <end position="208"/>
    </location>
</feature>
<dbReference type="SUPFAM" id="SSF49899">
    <property type="entry name" value="Concanavalin A-like lectins/glucanases"/>
    <property type="match status" value="1"/>
</dbReference>
<keyword evidence="6" id="KW-1185">Reference proteome</keyword>
<reference evidence="6" key="1">
    <citation type="submission" date="2025-05" db="UniProtKB">
        <authorList>
            <consortium name="RefSeq"/>
        </authorList>
    </citation>
    <scope>NUCLEOTIDE SEQUENCE [LARGE SCALE GENOMIC DNA]</scope>
</reference>
<protein>
    <submittedName>
        <fullName evidence="7">E3 ubiquitin-protein ligase RNF135 isoform X1</fullName>
    </submittedName>
</protein>
<dbReference type="PANTHER" id="PTHR25465">
    <property type="entry name" value="B-BOX DOMAIN CONTAINING"/>
    <property type="match status" value="1"/>
</dbReference>
<dbReference type="Pfam" id="PF00622">
    <property type="entry name" value="SPRY"/>
    <property type="match status" value="1"/>
</dbReference>
<keyword evidence="2" id="KW-0863">Zinc-finger</keyword>
<dbReference type="SMART" id="SM00449">
    <property type="entry name" value="SPRY"/>
    <property type="match status" value="1"/>
</dbReference>
<feature type="domain" description="B30.2/SPRY" evidence="5">
    <location>
        <begin position="356"/>
        <end position="547"/>
    </location>
</feature>
<accession>A0ABM4ZMS1</accession>
<dbReference type="Gene3D" id="2.60.120.920">
    <property type="match status" value="1"/>
</dbReference>
<dbReference type="CDD" id="cd12902">
    <property type="entry name" value="SPRY_PRY_RNF135"/>
    <property type="match status" value="1"/>
</dbReference>
<dbReference type="InterPro" id="IPR003877">
    <property type="entry name" value="SPRY_dom"/>
</dbReference>
<dbReference type="PRINTS" id="PR01407">
    <property type="entry name" value="BUTYPHLNCDUF"/>
</dbReference>
<evidence type="ECO:0000313" key="7">
    <source>
        <dbReference type="RefSeq" id="XP_072603837.1"/>
    </source>
</evidence>
<dbReference type="InterPro" id="IPR042723">
    <property type="entry name" value="RNF135_SPRY_PRY_dom"/>
</dbReference>
<dbReference type="InterPro" id="IPR013320">
    <property type="entry name" value="ConA-like_dom_sf"/>
</dbReference>
<dbReference type="PANTHER" id="PTHR25465:SF41">
    <property type="entry name" value="E3 UBIQUITIN-PROTEIN LIGASE RNF135"/>
    <property type="match status" value="1"/>
</dbReference>
<dbReference type="InterPro" id="IPR051051">
    <property type="entry name" value="E3_ubiq-ligase_TRIM/RNF"/>
</dbReference>
<feature type="region of interest" description="Disordered" evidence="4">
    <location>
        <begin position="269"/>
        <end position="310"/>
    </location>
</feature>
<feature type="compositionally biased region" description="Basic and acidic residues" evidence="4">
    <location>
        <begin position="88"/>
        <end position="103"/>
    </location>
</feature>
<keyword evidence="1" id="KW-0479">Metal-binding</keyword>
<feature type="compositionally biased region" description="Basic and acidic residues" evidence="4">
    <location>
        <begin position="189"/>
        <end position="200"/>
    </location>
</feature>
<evidence type="ECO:0000259" key="5">
    <source>
        <dbReference type="PROSITE" id="PS50188"/>
    </source>
</evidence>
<feature type="region of interest" description="Disordered" evidence="4">
    <location>
        <begin position="15"/>
        <end position="48"/>
    </location>
</feature>